<comment type="similarity">
    <text evidence="1">Belongs to the AVL9 family.</text>
</comment>
<feature type="region of interest" description="Disordered" evidence="2">
    <location>
        <begin position="631"/>
        <end position="662"/>
    </location>
</feature>
<dbReference type="InterPro" id="IPR037516">
    <property type="entry name" value="Tripartite_DENN"/>
</dbReference>
<protein>
    <recommendedName>
        <fullName evidence="3">UDENN domain-containing protein</fullName>
    </recommendedName>
</protein>
<dbReference type="PANTHER" id="PTHR31017">
    <property type="entry name" value="LATE SECRETORY PATHWAY PROTEIN AVL9-RELATED"/>
    <property type="match status" value="1"/>
</dbReference>
<dbReference type="EMBL" id="JAVRRJ010000003">
    <property type="protein sequence ID" value="KAK5086934.1"/>
    <property type="molecule type" value="Genomic_DNA"/>
</dbReference>
<feature type="compositionally biased region" description="Basic and acidic residues" evidence="2">
    <location>
        <begin position="513"/>
        <end position="531"/>
    </location>
</feature>
<feature type="compositionally biased region" description="Low complexity" evidence="2">
    <location>
        <begin position="563"/>
        <end position="575"/>
    </location>
</feature>
<proteinExistence type="inferred from homology"/>
<dbReference type="PROSITE" id="PS50211">
    <property type="entry name" value="DENN"/>
    <property type="match status" value="1"/>
</dbReference>
<sequence length="685" mass="75546">MTEAFIPQILVVDFNHHRGPEIELWADDAGQQLFQTNDWTQLAFLALPDGAHASNEEFSYFTLVSQTTTDTPETSLFGISCTRQIRADKLKVKSAEVTRSFVQKAVVVIVDRPGILGQLRERLAAVTAAWFAQEDFSDIHILKEFQASLQHEAEAKKHEKDAYFGRPALPEKSYSTYVDRTVAARAPSRAPPLDTDIGQMPLIAETYCASPKLNTYVKTVSRATNLRTSERSSLLAYMGLPLQVFGEHSFFSPYTPLQQLDFLSSPSAKSYLAGSTNVLFLSQRDLVNSGDPQQMKNRYCDILVNLDEVSLSSKITILDPALRSALSLSAADRRWIDHLTQTVLDTWNPADPSRPTTHGYQGSEDAIRLSFEEYILSFVSSVAYKNHFDNHPNPYLSKQAGGVSDERYPDPLETAGDFNHDFLALWKQTPNYTLWHSLTGDSQIFDIVEPRHPTAGGLNIEDVQRRVGAAVSELHIDDRTRQARETAGKAIEVGRERVGAGVARFWKEVENFKERREGSRSRQENDKKLSTKEASSLSDDSGVLIEHPDVFDAGRRSTEHTTANAAGASSVASAAPQETTNGGGWTAALRSRAANVQRPNVDTVQMQAAARENAARAGAYLNSWGSWAKDKSREWQESRAAATPPPVQTQVNKEVKESSVVNDSKVEAPASLGAAAAAKNAMSSK</sequence>
<keyword evidence="5" id="KW-1185">Reference proteome</keyword>
<dbReference type="Pfam" id="PF09794">
    <property type="entry name" value="Avl9"/>
    <property type="match status" value="2"/>
</dbReference>
<dbReference type="Proteomes" id="UP001309876">
    <property type="component" value="Unassembled WGS sequence"/>
</dbReference>
<feature type="region of interest" description="Disordered" evidence="2">
    <location>
        <begin position="557"/>
        <end position="583"/>
    </location>
</feature>
<dbReference type="AlphaFoldDB" id="A0AAN7T2D5"/>
<evidence type="ECO:0000256" key="1">
    <source>
        <dbReference type="ARBA" id="ARBA00038178"/>
    </source>
</evidence>
<evidence type="ECO:0000313" key="5">
    <source>
        <dbReference type="Proteomes" id="UP001309876"/>
    </source>
</evidence>
<feature type="region of interest" description="Disordered" evidence="2">
    <location>
        <begin position="513"/>
        <end position="545"/>
    </location>
</feature>
<organism evidence="4 5">
    <name type="scientific">Lithohypha guttulata</name>
    <dbReference type="NCBI Taxonomy" id="1690604"/>
    <lineage>
        <taxon>Eukaryota</taxon>
        <taxon>Fungi</taxon>
        <taxon>Dikarya</taxon>
        <taxon>Ascomycota</taxon>
        <taxon>Pezizomycotina</taxon>
        <taxon>Eurotiomycetes</taxon>
        <taxon>Chaetothyriomycetidae</taxon>
        <taxon>Chaetothyriales</taxon>
        <taxon>Trichomeriaceae</taxon>
        <taxon>Lithohypha</taxon>
    </lineage>
</organism>
<comment type="caution">
    <text evidence="4">The sequence shown here is derived from an EMBL/GenBank/DDBJ whole genome shotgun (WGS) entry which is preliminary data.</text>
</comment>
<evidence type="ECO:0000259" key="3">
    <source>
        <dbReference type="PROSITE" id="PS50211"/>
    </source>
</evidence>
<evidence type="ECO:0000313" key="4">
    <source>
        <dbReference type="EMBL" id="KAK5086934.1"/>
    </source>
</evidence>
<accession>A0AAN7T2D5</accession>
<dbReference type="PANTHER" id="PTHR31017:SF1">
    <property type="entry name" value="LATE SECRETORY PATHWAY PROTEIN AVL9 HOMOLOG"/>
    <property type="match status" value="1"/>
</dbReference>
<reference evidence="4 5" key="1">
    <citation type="submission" date="2023-08" db="EMBL/GenBank/DDBJ databases">
        <title>Black Yeasts Isolated from many extreme environments.</title>
        <authorList>
            <person name="Coleine C."/>
            <person name="Stajich J.E."/>
            <person name="Selbmann L."/>
        </authorList>
    </citation>
    <scope>NUCLEOTIDE SEQUENCE [LARGE SCALE GENOMIC DNA]</scope>
    <source>
        <strain evidence="4 5">CCFEE 5910</strain>
    </source>
</reference>
<dbReference type="InterPro" id="IPR051731">
    <property type="entry name" value="DENND11/AVL9_GEFs"/>
</dbReference>
<dbReference type="InterPro" id="IPR018307">
    <property type="entry name" value="ABL9/DENND6_dom"/>
</dbReference>
<evidence type="ECO:0000256" key="2">
    <source>
        <dbReference type="SAM" id="MobiDB-lite"/>
    </source>
</evidence>
<gene>
    <name evidence="4" type="ORF">LTR05_004105</name>
</gene>
<dbReference type="GO" id="GO:0005737">
    <property type="term" value="C:cytoplasm"/>
    <property type="evidence" value="ECO:0007669"/>
    <property type="project" value="TreeGrafter"/>
</dbReference>
<name>A0AAN7T2D5_9EURO</name>
<feature type="domain" description="UDENN" evidence="3">
    <location>
        <begin position="7"/>
        <end position="454"/>
    </location>
</feature>